<keyword evidence="4" id="KW-1185">Reference proteome</keyword>
<comment type="caution">
    <text evidence="3">The sequence shown here is derived from an EMBL/GenBank/DDBJ whole genome shotgun (WGS) entry which is preliminary data.</text>
</comment>
<evidence type="ECO:0000313" key="4">
    <source>
        <dbReference type="Proteomes" id="UP001229716"/>
    </source>
</evidence>
<accession>A0ABT7KZ26</accession>
<keyword evidence="3" id="KW-0614">Plasmid</keyword>
<organism evidence="3 4">
    <name type="scientific">Bacillus shihchuchen</name>
    <dbReference type="NCBI Taxonomy" id="3036942"/>
    <lineage>
        <taxon>Bacteria</taxon>
        <taxon>Bacillati</taxon>
        <taxon>Bacillota</taxon>
        <taxon>Bacilli</taxon>
        <taxon>Bacillales</taxon>
        <taxon>Bacillaceae</taxon>
        <taxon>Bacillus</taxon>
        <taxon>Bacillus cereus group</taxon>
    </lineage>
</organism>
<proteinExistence type="predicted"/>
<feature type="region of interest" description="Disordered" evidence="1">
    <location>
        <begin position="60"/>
        <end position="86"/>
    </location>
</feature>
<dbReference type="EMBL" id="JASWHZ010000002">
    <property type="protein sequence ID" value="MDL2419391.1"/>
    <property type="molecule type" value="Genomic_DNA"/>
</dbReference>
<geneLocation type="plasmid" evidence="3">
    <name>pBS01</name>
</geneLocation>
<feature type="domain" description="Tn3 transposase DDE" evidence="2">
    <location>
        <begin position="6"/>
        <end position="46"/>
    </location>
</feature>
<dbReference type="Proteomes" id="UP001229716">
    <property type="component" value="Unassembled WGS sequence"/>
</dbReference>
<evidence type="ECO:0000256" key="1">
    <source>
        <dbReference type="SAM" id="MobiDB-lite"/>
    </source>
</evidence>
<dbReference type="InterPro" id="IPR002513">
    <property type="entry name" value="Tn3_Tnp_DDE_dom"/>
</dbReference>
<dbReference type="Pfam" id="PF01526">
    <property type="entry name" value="DDE_Tnp_Tn3"/>
    <property type="match status" value="1"/>
</dbReference>
<evidence type="ECO:0000259" key="2">
    <source>
        <dbReference type="Pfam" id="PF01526"/>
    </source>
</evidence>
<sequence>MKIANVIFSFYTKVTNTNAKDAVHDISGLLHHESDLVIEEHYKDTAMPISRAEVCPNVSLSHSSLSKHEKNSPLPNQKGSGGRLFF</sequence>
<name>A0ABT7KZ26_9BACI</name>
<gene>
    <name evidence="3" type="ORF">P6F46_27935</name>
</gene>
<reference evidence="3 4" key="1">
    <citation type="journal article" date="2023" name="Int. J. Mol. Sci.">
        <title>Pathogenicity and Genomic Characterization of a Novel Genospecies, Bacillus shihchuchen, of the Bacillus cereus Group Isolated from Chinese Softshell Turtle (Pelodiscus sinensis).</title>
        <authorList>
            <person name="Cheng L.W."/>
            <person name="Byadgi O.V."/>
            <person name="Tsai C.E."/>
            <person name="Wang P.C."/>
            <person name="Chen S.C."/>
        </authorList>
    </citation>
    <scope>NUCLEOTIDE SEQUENCE [LARGE SCALE GENOMIC DNA]</scope>
    <source>
        <strain evidence="3 4">QF108-045</strain>
    </source>
</reference>
<protein>
    <submittedName>
        <fullName evidence="3">Tn3 family transposase</fullName>
    </submittedName>
</protein>
<evidence type="ECO:0000313" key="3">
    <source>
        <dbReference type="EMBL" id="MDL2419391.1"/>
    </source>
</evidence>